<sequence length="82" mass="8833">MQDRHVTNVPDHARVSAGIDKGFPGGMPTHVRGSVDCLRLRPSAARRSATAAAGRPPPTAAPLTTVTDDFDSVHDNWSRWSE</sequence>
<feature type="region of interest" description="Disordered" evidence="1">
    <location>
        <begin position="1"/>
        <end position="27"/>
    </location>
</feature>
<name>A0A4C1TA21_EUMVA</name>
<feature type="compositionally biased region" description="Basic and acidic residues" evidence="1">
    <location>
        <begin position="1"/>
        <end position="14"/>
    </location>
</feature>
<comment type="caution">
    <text evidence="2">The sequence shown here is derived from an EMBL/GenBank/DDBJ whole genome shotgun (WGS) entry which is preliminary data.</text>
</comment>
<keyword evidence="3" id="KW-1185">Reference proteome</keyword>
<accession>A0A4C1TA21</accession>
<organism evidence="2 3">
    <name type="scientific">Eumeta variegata</name>
    <name type="common">Bagworm moth</name>
    <name type="synonym">Eumeta japonica</name>
    <dbReference type="NCBI Taxonomy" id="151549"/>
    <lineage>
        <taxon>Eukaryota</taxon>
        <taxon>Metazoa</taxon>
        <taxon>Ecdysozoa</taxon>
        <taxon>Arthropoda</taxon>
        <taxon>Hexapoda</taxon>
        <taxon>Insecta</taxon>
        <taxon>Pterygota</taxon>
        <taxon>Neoptera</taxon>
        <taxon>Endopterygota</taxon>
        <taxon>Lepidoptera</taxon>
        <taxon>Glossata</taxon>
        <taxon>Ditrysia</taxon>
        <taxon>Tineoidea</taxon>
        <taxon>Psychidae</taxon>
        <taxon>Oiketicinae</taxon>
        <taxon>Eumeta</taxon>
    </lineage>
</organism>
<evidence type="ECO:0000256" key="1">
    <source>
        <dbReference type="SAM" id="MobiDB-lite"/>
    </source>
</evidence>
<dbReference type="AlphaFoldDB" id="A0A4C1TA21"/>
<reference evidence="2 3" key="1">
    <citation type="journal article" date="2019" name="Commun. Biol.">
        <title>The bagworm genome reveals a unique fibroin gene that provides high tensile strength.</title>
        <authorList>
            <person name="Kono N."/>
            <person name="Nakamura H."/>
            <person name="Ohtoshi R."/>
            <person name="Tomita M."/>
            <person name="Numata K."/>
            <person name="Arakawa K."/>
        </authorList>
    </citation>
    <scope>NUCLEOTIDE SEQUENCE [LARGE SCALE GENOMIC DNA]</scope>
</reference>
<evidence type="ECO:0000313" key="2">
    <source>
        <dbReference type="EMBL" id="GBP11015.1"/>
    </source>
</evidence>
<gene>
    <name evidence="2" type="ORF">EVAR_79695_1</name>
</gene>
<evidence type="ECO:0000313" key="3">
    <source>
        <dbReference type="Proteomes" id="UP000299102"/>
    </source>
</evidence>
<dbReference type="EMBL" id="BGZK01000044">
    <property type="protein sequence ID" value="GBP11015.1"/>
    <property type="molecule type" value="Genomic_DNA"/>
</dbReference>
<dbReference type="Proteomes" id="UP000299102">
    <property type="component" value="Unassembled WGS sequence"/>
</dbReference>
<proteinExistence type="predicted"/>
<protein>
    <submittedName>
        <fullName evidence="2">Uncharacterized protein</fullName>
    </submittedName>
</protein>
<dbReference type="OrthoDB" id="7443190at2759"/>
<feature type="region of interest" description="Disordered" evidence="1">
    <location>
        <begin position="46"/>
        <end position="67"/>
    </location>
</feature>